<accession>A0A7X3S706</accession>
<dbReference type="InterPro" id="IPR001647">
    <property type="entry name" value="HTH_TetR"/>
</dbReference>
<dbReference type="EMBL" id="WUMV01000002">
    <property type="protein sequence ID" value="MXN64336.1"/>
    <property type="molecule type" value="Genomic_DNA"/>
</dbReference>
<dbReference type="InterPro" id="IPR041490">
    <property type="entry name" value="KstR2_TetR_C"/>
</dbReference>
<sequence>MARPRAEDYDEKRKAILKTSAELFSEHGFDRSSMSQIAQGCGVSKALLYHYYANKDQLLFDIIRDHLDELIAGVEAAHDPSRAAEQRLRDYVGALLEAYRDANAEHKIQINEMKRLPPDQQEELKEKERHLVRLFSEAIVEAIPELGRGSKLLKPVTMSLFGMVNWHYLWFRPNGPVSREDYADIATAILLNGARSLTI</sequence>
<dbReference type="PRINTS" id="PR00455">
    <property type="entry name" value="HTHTETR"/>
</dbReference>
<keyword evidence="2" id="KW-0805">Transcription regulation</keyword>
<evidence type="ECO:0000256" key="1">
    <source>
        <dbReference type="ARBA" id="ARBA00022491"/>
    </source>
</evidence>
<feature type="DNA-binding region" description="H-T-H motif" evidence="5">
    <location>
        <begin position="33"/>
        <end position="52"/>
    </location>
</feature>
<dbReference type="Proteomes" id="UP000433101">
    <property type="component" value="Unassembled WGS sequence"/>
</dbReference>
<keyword evidence="8" id="KW-1185">Reference proteome</keyword>
<evidence type="ECO:0000256" key="5">
    <source>
        <dbReference type="PROSITE-ProRule" id="PRU00335"/>
    </source>
</evidence>
<dbReference type="RefSeq" id="WP_160774567.1">
    <property type="nucleotide sequence ID" value="NZ_WUMV01000002.1"/>
</dbReference>
<dbReference type="SUPFAM" id="SSF48498">
    <property type="entry name" value="Tetracyclin repressor-like, C-terminal domain"/>
    <property type="match status" value="1"/>
</dbReference>
<dbReference type="InterPro" id="IPR050109">
    <property type="entry name" value="HTH-type_TetR-like_transc_reg"/>
</dbReference>
<dbReference type="Gene3D" id="1.10.10.60">
    <property type="entry name" value="Homeodomain-like"/>
    <property type="match status" value="1"/>
</dbReference>
<evidence type="ECO:0000259" key="6">
    <source>
        <dbReference type="PROSITE" id="PS50977"/>
    </source>
</evidence>
<dbReference type="Pfam" id="PF17932">
    <property type="entry name" value="TetR_C_24"/>
    <property type="match status" value="1"/>
</dbReference>
<evidence type="ECO:0000256" key="2">
    <source>
        <dbReference type="ARBA" id="ARBA00023015"/>
    </source>
</evidence>
<keyword evidence="3 5" id="KW-0238">DNA-binding</keyword>
<evidence type="ECO:0000256" key="4">
    <source>
        <dbReference type="ARBA" id="ARBA00023163"/>
    </source>
</evidence>
<dbReference type="AlphaFoldDB" id="A0A7X3S706"/>
<dbReference type="PROSITE" id="PS50977">
    <property type="entry name" value="HTH_TETR_2"/>
    <property type="match status" value="1"/>
</dbReference>
<dbReference type="SUPFAM" id="SSF46689">
    <property type="entry name" value="Homeodomain-like"/>
    <property type="match status" value="1"/>
</dbReference>
<protein>
    <submittedName>
        <fullName evidence="7">TetR family transcriptional regulator</fullName>
    </submittedName>
</protein>
<feature type="domain" description="HTH tetR-type" evidence="6">
    <location>
        <begin position="10"/>
        <end position="70"/>
    </location>
</feature>
<organism evidence="7 8">
    <name type="scientific">Stappia sediminis</name>
    <dbReference type="NCBI Taxonomy" id="2692190"/>
    <lineage>
        <taxon>Bacteria</taxon>
        <taxon>Pseudomonadati</taxon>
        <taxon>Pseudomonadota</taxon>
        <taxon>Alphaproteobacteria</taxon>
        <taxon>Hyphomicrobiales</taxon>
        <taxon>Stappiaceae</taxon>
        <taxon>Stappia</taxon>
    </lineage>
</organism>
<dbReference type="InterPro" id="IPR009057">
    <property type="entry name" value="Homeodomain-like_sf"/>
</dbReference>
<dbReference type="GO" id="GO:0003700">
    <property type="term" value="F:DNA-binding transcription factor activity"/>
    <property type="evidence" value="ECO:0007669"/>
    <property type="project" value="TreeGrafter"/>
</dbReference>
<keyword evidence="1" id="KW-0678">Repressor</keyword>
<dbReference type="Pfam" id="PF00440">
    <property type="entry name" value="TetR_N"/>
    <property type="match status" value="1"/>
</dbReference>
<dbReference type="PANTHER" id="PTHR30055:SF175">
    <property type="entry name" value="HTH-TYPE TRANSCRIPTIONAL REPRESSOR KSTR2"/>
    <property type="match status" value="1"/>
</dbReference>
<dbReference type="Gene3D" id="1.10.357.10">
    <property type="entry name" value="Tetracycline Repressor, domain 2"/>
    <property type="match status" value="1"/>
</dbReference>
<reference evidence="7 8" key="1">
    <citation type="submission" date="2019-12" db="EMBL/GenBank/DDBJ databases">
        <authorList>
            <person name="Li M."/>
        </authorList>
    </citation>
    <scope>NUCLEOTIDE SEQUENCE [LARGE SCALE GENOMIC DNA]</scope>
    <source>
        <strain evidence="7 8">GBMRC 2046</strain>
    </source>
</reference>
<keyword evidence="4" id="KW-0804">Transcription</keyword>
<comment type="caution">
    <text evidence="7">The sequence shown here is derived from an EMBL/GenBank/DDBJ whole genome shotgun (WGS) entry which is preliminary data.</text>
</comment>
<dbReference type="GO" id="GO:0000976">
    <property type="term" value="F:transcription cis-regulatory region binding"/>
    <property type="evidence" value="ECO:0007669"/>
    <property type="project" value="TreeGrafter"/>
</dbReference>
<proteinExistence type="predicted"/>
<evidence type="ECO:0000256" key="3">
    <source>
        <dbReference type="ARBA" id="ARBA00023125"/>
    </source>
</evidence>
<gene>
    <name evidence="7" type="ORF">GR183_05425</name>
</gene>
<dbReference type="PANTHER" id="PTHR30055">
    <property type="entry name" value="HTH-TYPE TRANSCRIPTIONAL REGULATOR RUTR"/>
    <property type="match status" value="1"/>
</dbReference>
<dbReference type="InterPro" id="IPR036271">
    <property type="entry name" value="Tet_transcr_reg_TetR-rel_C_sf"/>
</dbReference>
<name>A0A7X3S706_9HYPH</name>
<evidence type="ECO:0000313" key="7">
    <source>
        <dbReference type="EMBL" id="MXN64336.1"/>
    </source>
</evidence>
<evidence type="ECO:0000313" key="8">
    <source>
        <dbReference type="Proteomes" id="UP000433101"/>
    </source>
</evidence>